<evidence type="ECO:0000256" key="3">
    <source>
        <dbReference type="ARBA" id="ARBA00012239"/>
    </source>
</evidence>
<dbReference type="InterPro" id="IPR015421">
    <property type="entry name" value="PyrdxlP-dep_Trfase_major"/>
</dbReference>
<keyword evidence="8" id="KW-0411">Iron-sulfur</keyword>
<evidence type="ECO:0000256" key="1">
    <source>
        <dbReference type="ARBA" id="ARBA00001933"/>
    </source>
</evidence>
<keyword evidence="5" id="KW-0479">Metal-binding</keyword>
<dbReference type="PIRSF" id="PIRSF005572">
    <property type="entry name" value="NifS"/>
    <property type="match status" value="1"/>
</dbReference>
<dbReference type="InterPro" id="IPR000192">
    <property type="entry name" value="Aminotrans_V_dom"/>
</dbReference>
<organism evidence="10">
    <name type="scientific">mine drainage metagenome</name>
    <dbReference type="NCBI Taxonomy" id="410659"/>
    <lineage>
        <taxon>unclassified sequences</taxon>
        <taxon>metagenomes</taxon>
        <taxon>ecological metagenomes</taxon>
    </lineage>
</organism>
<dbReference type="FunFam" id="3.40.640.10:FF:000084">
    <property type="entry name" value="IscS-like cysteine desulfurase"/>
    <property type="match status" value="1"/>
</dbReference>
<dbReference type="Gene3D" id="3.40.640.10">
    <property type="entry name" value="Type I PLP-dependent aspartate aminotransferase-like (Major domain)"/>
    <property type="match status" value="1"/>
</dbReference>
<comment type="cofactor">
    <cofactor evidence="1">
        <name>pyridoxal 5'-phosphate</name>
        <dbReference type="ChEBI" id="CHEBI:597326"/>
    </cofactor>
</comment>
<evidence type="ECO:0000256" key="8">
    <source>
        <dbReference type="ARBA" id="ARBA00023014"/>
    </source>
</evidence>
<dbReference type="InterPro" id="IPR015424">
    <property type="entry name" value="PyrdxlP-dep_Trfase"/>
</dbReference>
<evidence type="ECO:0000256" key="4">
    <source>
        <dbReference type="ARBA" id="ARBA00022679"/>
    </source>
</evidence>
<comment type="similarity">
    <text evidence="2">Belongs to the class-V pyridoxal-phosphate-dependent aminotransferase family. NifS/IscS subfamily.</text>
</comment>
<feature type="domain" description="Aminotransferase class V" evidence="9">
    <location>
        <begin position="4"/>
        <end position="363"/>
    </location>
</feature>
<dbReference type="EMBL" id="MLJW01001028">
    <property type="protein sequence ID" value="OIQ80683.1"/>
    <property type="molecule type" value="Genomic_DNA"/>
</dbReference>
<dbReference type="PANTHER" id="PTHR11601">
    <property type="entry name" value="CYSTEINE DESULFURYLASE FAMILY MEMBER"/>
    <property type="match status" value="1"/>
</dbReference>
<dbReference type="PROSITE" id="PS00595">
    <property type="entry name" value="AA_TRANSFER_CLASS_5"/>
    <property type="match status" value="1"/>
</dbReference>
<name>A0A1J5QT75_9ZZZZ</name>
<dbReference type="InterPro" id="IPR016454">
    <property type="entry name" value="Cysteine_dSase"/>
</dbReference>
<sequence length="382" mass="39849">MVSIYLDYNATTPVAPEVVAAMLPFLQEHFGNPSSDHAYADAPRRAMAEAREDTARLIGARAAEIVFTGSATEANNLALLGVARALGDARRHAVISAIEHPSVSEPARRLQERGWSVTVVPVDAYGRVAPGDVAAALRSDTGLVSVMHANNEVGTIQPIAEIATLVHRRGALLHTDAAQSAGKVALDVEALGVDLLTLAGHKFHAPKGIGALYVRAGTPIAAVLAGAGQEQGLRPGTENIPHIVALGAAARLARERLPETRDHLRALRDRLHARLAQEVPGLALNGHPEQRLPNTLNVSFPGVSGALLLQRVADRVAAATGSACHAGDAAPSAVLEAMGLSNERAAGAVRLSVGYGTREDEIDTAAAALVAAWRERTVAEHG</sequence>
<evidence type="ECO:0000256" key="2">
    <source>
        <dbReference type="ARBA" id="ARBA00006490"/>
    </source>
</evidence>
<keyword evidence="4 10" id="KW-0808">Transferase</keyword>
<evidence type="ECO:0000313" key="10">
    <source>
        <dbReference type="EMBL" id="OIQ80683.1"/>
    </source>
</evidence>
<keyword evidence="7" id="KW-0408">Iron</keyword>
<proteinExistence type="inferred from homology"/>
<evidence type="ECO:0000256" key="6">
    <source>
        <dbReference type="ARBA" id="ARBA00022898"/>
    </source>
</evidence>
<dbReference type="GO" id="GO:0051536">
    <property type="term" value="F:iron-sulfur cluster binding"/>
    <property type="evidence" value="ECO:0007669"/>
    <property type="project" value="UniProtKB-KW"/>
</dbReference>
<dbReference type="InterPro" id="IPR020578">
    <property type="entry name" value="Aminotrans_V_PyrdxlP_BS"/>
</dbReference>
<dbReference type="PANTHER" id="PTHR11601:SF34">
    <property type="entry name" value="CYSTEINE DESULFURASE"/>
    <property type="match status" value="1"/>
</dbReference>
<keyword evidence="6" id="KW-0663">Pyridoxal phosphate</keyword>
<dbReference type="GO" id="GO:0046872">
    <property type="term" value="F:metal ion binding"/>
    <property type="evidence" value="ECO:0007669"/>
    <property type="project" value="UniProtKB-KW"/>
</dbReference>
<dbReference type="EC" id="2.8.1.7" evidence="3"/>
<gene>
    <name evidence="10" type="primary">nifS_9</name>
    <name evidence="10" type="ORF">GALL_375620</name>
</gene>
<dbReference type="SUPFAM" id="SSF53383">
    <property type="entry name" value="PLP-dependent transferases"/>
    <property type="match status" value="1"/>
</dbReference>
<protein>
    <recommendedName>
        <fullName evidence="3">cysteine desulfurase</fullName>
        <ecNumber evidence="3">2.8.1.7</ecNumber>
    </recommendedName>
</protein>
<dbReference type="Gene3D" id="3.90.1150.10">
    <property type="entry name" value="Aspartate Aminotransferase, domain 1"/>
    <property type="match status" value="1"/>
</dbReference>
<evidence type="ECO:0000256" key="7">
    <source>
        <dbReference type="ARBA" id="ARBA00023004"/>
    </source>
</evidence>
<evidence type="ECO:0000256" key="5">
    <source>
        <dbReference type="ARBA" id="ARBA00022723"/>
    </source>
</evidence>
<comment type="caution">
    <text evidence="10">The sequence shown here is derived from an EMBL/GenBank/DDBJ whole genome shotgun (WGS) entry which is preliminary data.</text>
</comment>
<dbReference type="GO" id="GO:0031071">
    <property type="term" value="F:cysteine desulfurase activity"/>
    <property type="evidence" value="ECO:0007669"/>
    <property type="project" value="UniProtKB-EC"/>
</dbReference>
<dbReference type="Pfam" id="PF00266">
    <property type="entry name" value="Aminotran_5"/>
    <property type="match status" value="1"/>
</dbReference>
<evidence type="ECO:0000259" key="9">
    <source>
        <dbReference type="Pfam" id="PF00266"/>
    </source>
</evidence>
<reference evidence="10" key="1">
    <citation type="submission" date="2016-10" db="EMBL/GenBank/DDBJ databases">
        <title>Sequence of Gallionella enrichment culture.</title>
        <authorList>
            <person name="Poehlein A."/>
            <person name="Muehling M."/>
            <person name="Daniel R."/>
        </authorList>
    </citation>
    <scope>NUCLEOTIDE SEQUENCE</scope>
</reference>
<accession>A0A1J5QT75</accession>
<dbReference type="AlphaFoldDB" id="A0A1J5QT75"/>
<dbReference type="InterPro" id="IPR015422">
    <property type="entry name" value="PyrdxlP-dep_Trfase_small"/>
</dbReference>